<dbReference type="Proteomes" id="UP000265725">
    <property type="component" value="Chromosome"/>
</dbReference>
<keyword evidence="2" id="KW-0378">Hydrolase</keyword>
<reference evidence="3" key="1">
    <citation type="submission" date="2018-09" db="EMBL/GenBank/DDBJ databases">
        <authorList>
            <person name="Zhu H."/>
        </authorList>
    </citation>
    <scope>NUCLEOTIDE SEQUENCE [LARGE SCALE GENOMIC DNA]</scope>
    <source>
        <strain evidence="3">K2R23-3</strain>
    </source>
</reference>
<dbReference type="GO" id="GO:0016787">
    <property type="term" value="F:hydrolase activity"/>
    <property type="evidence" value="ECO:0007669"/>
    <property type="project" value="UniProtKB-KW"/>
</dbReference>
<dbReference type="CDD" id="cd11531">
    <property type="entry name" value="NTP-PPase_BsYpjD"/>
    <property type="match status" value="1"/>
</dbReference>
<protein>
    <submittedName>
        <fullName evidence="2">Nucleotide pyrophosphohydrolase</fullName>
    </submittedName>
</protein>
<proteinExistence type="predicted"/>
<gene>
    <name evidence="2" type="ORF">D3873_05715</name>
</gene>
<dbReference type="PIRSF" id="PIRSF029904">
    <property type="entry name" value="UCP029904_pph"/>
    <property type="match status" value="1"/>
</dbReference>
<dbReference type="InterPro" id="IPR047046">
    <property type="entry name" value="YpjD/YvdC"/>
</dbReference>
<dbReference type="InterPro" id="IPR012359">
    <property type="entry name" value="MazG-related_YpjD"/>
</dbReference>
<dbReference type="Gene3D" id="1.10.287.1080">
    <property type="entry name" value="MazG-like"/>
    <property type="match status" value="1"/>
</dbReference>
<dbReference type="KEGG" id="paek:D3873_05715"/>
<dbReference type="OrthoDB" id="9807397at2"/>
<dbReference type="EMBL" id="CP032418">
    <property type="protein sequence ID" value="AYC29403.1"/>
    <property type="molecule type" value="Genomic_DNA"/>
</dbReference>
<evidence type="ECO:0000313" key="3">
    <source>
        <dbReference type="Proteomes" id="UP000265725"/>
    </source>
</evidence>
<dbReference type="Pfam" id="PF03819">
    <property type="entry name" value="MazG"/>
    <property type="match status" value="1"/>
</dbReference>
<dbReference type="PANTHER" id="PTHR42692:SF1">
    <property type="entry name" value="NUCLEOTIDE PYROPHOSPHOHYDROLASE"/>
    <property type="match status" value="1"/>
</dbReference>
<dbReference type="AlphaFoldDB" id="A0A385YV85"/>
<feature type="domain" description="NTP pyrophosphohydrolase MazG-like" evidence="1">
    <location>
        <begin position="29"/>
        <end position="104"/>
    </location>
</feature>
<organism evidence="2 3">
    <name type="scientific">Paenisporosarcina cavernae</name>
    <dbReference type="NCBI Taxonomy" id="2320858"/>
    <lineage>
        <taxon>Bacteria</taxon>
        <taxon>Bacillati</taxon>
        <taxon>Bacillota</taxon>
        <taxon>Bacilli</taxon>
        <taxon>Bacillales</taxon>
        <taxon>Caryophanaceae</taxon>
        <taxon>Paenisporosarcina</taxon>
    </lineage>
</organism>
<dbReference type="InterPro" id="IPR004518">
    <property type="entry name" value="MazG-like_dom"/>
</dbReference>
<dbReference type="PANTHER" id="PTHR42692">
    <property type="entry name" value="NUCLEOTIDE PYROPHOSPHOHYDROLASE"/>
    <property type="match status" value="1"/>
</dbReference>
<dbReference type="SUPFAM" id="SSF101386">
    <property type="entry name" value="all-alpha NTP pyrophosphatases"/>
    <property type="match status" value="1"/>
</dbReference>
<evidence type="ECO:0000313" key="2">
    <source>
        <dbReference type="EMBL" id="AYC29403.1"/>
    </source>
</evidence>
<sequence length="109" mass="12991">MEEKTLKNWQAEVDHYIGQFKEGYFPPFELLARMSEELGELSREVHHQYGMKKKKDTEDKSSMEEELADLLFVIICFANAEKLSLNAAMSTVMEKFRTRDEHRWTRKEE</sequence>
<evidence type="ECO:0000259" key="1">
    <source>
        <dbReference type="Pfam" id="PF03819"/>
    </source>
</evidence>
<accession>A0A385YV85</accession>
<dbReference type="RefSeq" id="WP_119883143.1">
    <property type="nucleotide sequence ID" value="NZ_CP032418.1"/>
</dbReference>
<keyword evidence="3" id="KW-1185">Reference proteome</keyword>
<name>A0A385YV85_9BACL</name>